<accession>A0ACB9YI30</accession>
<name>A0ACB9YI30_9PEZI</name>
<keyword evidence="1" id="KW-0378">Hydrolase</keyword>
<organism evidence="1 2">
    <name type="scientific">Hypoxylon rubiginosum</name>
    <dbReference type="NCBI Taxonomy" id="110542"/>
    <lineage>
        <taxon>Eukaryota</taxon>
        <taxon>Fungi</taxon>
        <taxon>Dikarya</taxon>
        <taxon>Ascomycota</taxon>
        <taxon>Pezizomycotina</taxon>
        <taxon>Sordariomycetes</taxon>
        <taxon>Xylariomycetidae</taxon>
        <taxon>Xylariales</taxon>
        <taxon>Hypoxylaceae</taxon>
        <taxon>Hypoxylon</taxon>
    </lineage>
</organism>
<sequence>MASKALVLSRSPIEVGWVFKEASSEQPFRPVSQFPTVTHLDLMYHSLIPDPARNKNARDVQWVGEREWIYKTTFDFAELSNKDGNGHDKNGARHVLVFEGLDTHCRISLNGELLLRSDNMFLEWRIDVTDKLRTGPNDLELYFESTFLIGKQLEKDQGFKNLYWNGDSSRMNVRKVPCHYGWDWGPTLLTAGPWRPIYLETFATRISDLGIDVEVLDTLDTAIITVSIELEGTDVDIASTLLEISDPSGRKIDQGEIQGRGSCRFIVHNPSLWYPLGYGKQPLYDFTATIGGSLHKVSKRAGLRLVELVQRPLPGQKGLTFFFRVNNIPIYSQGTDWIPPDVFLPRMSLQKYRDWLTWAARGNQNMIRVWGGGIYEDDRFYDTCDELGILIWQDFMMGCGAYPYHDYLVQSIKAEAEYNVRRLRHHPCIALWCGNNEDYMFAELHHLEYDPKDDNPEHWIKGNFPGRYYYEVTLKQVTETLTPRIPYHLSSPYGGTYSNDPTVGDIHSWRVWMADQPRYPYQDYEKLTGRFVSEFGMKSFPCLRTINALIDDPAERHPQSDTMDMWHMAPEDQRTISMYLVDNLRHGNDIEAYSWATQTIQAESTDYSSRAFRRLWRGSGKEECAGCLIWQLNDCYPAVSWSLLDSAMRPKLAYYVSRRNYASILVGATRRVVEEKANEFTHVDIKRTAYAELWASNLTLDPVDVDLEIGFVTVSGGSCIHNETRAVTLLPNRSTELGRADFPDSYRDSSTASSLVVHLRLRERRGSQRVLARYTEFPQPLRRHDFGGAKVFIRPLDDGRSWAVGAGGGVAKAVELSVATDDDNLVDACLFSDNYLDLVPGDDQIITIDVNVLGKIPQGGLTLIEKHYG</sequence>
<reference evidence="1 2" key="1">
    <citation type="journal article" date="2022" name="New Phytol.">
        <title>Ecological generalism drives hyperdiversity of secondary metabolite gene clusters in xylarialean endophytes.</title>
        <authorList>
            <person name="Franco M.E.E."/>
            <person name="Wisecaver J.H."/>
            <person name="Arnold A.E."/>
            <person name="Ju Y.M."/>
            <person name="Slot J.C."/>
            <person name="Ahrendt S."/>
            <person name="Moore L.P."/>
            <person name="Eastman K.E."/>
            <person name="Scott K."/>
            <person name="Konkel Z."/>
            <person name="Mondo S.J."/>
            <person name="Kuo A."/>
            <person name="Hayes R.D."/>
            <person name="Haridas S."/>
            <person name="Andreopoulos B."/>
            <person name="Riley R."/>
            <person name="LaButti K."/>
            <person name="Pangilinan J."/>
            <person name="Lipzen A."/>
            <person name="Amirebrahimi M."/>
            <person name="Yan J."/>
            <person name="Adam C."/>
            <person name="Keymanesh K."/>
            <person name="Ng V."/>
            <person name="Louie K."/>
            <person name="Northen T."/>
            <person name="Drula E."/>
            <person name="Henrissat B."/>
            <person name="Hsieh H.M."/>
            <person name="Youens-Clark K."/>
            <person name="Lutzoni F."/>
            <person name="Miadlikowska J."/>
            <person name="Eastwood D.C."/>
            <person name="Hamelin R.C."/>
            <person name="Grigoriev I.V."/>
            <person name="U'Ren J.M."/>
        </authorList>
    </citation>
    <scope>NUCLEOTIDE SEQUENCE [LARGE SCALE GENOMIC DNA]</scope>
    <source>
        <strain evidence="1 2">CBS 119005</strain>
    </source>
</reference>
<evidence type="ECO:0000313" key="1">
    <source>
        <dbReference type="EMBL" id="KAI4859057.1"/>
    </source>
</evidence>
<evidence type="ECO:0000313" key="2">
    <source>
        <dbReference type="Proteomes" id="UP001497700"/>
    </source>
</evidence>
<proteinExistence type="predicted"/>
<dbReference type="EMBL" id="MU393661">
    <property type="protein sequence ID" value="KAI4859057.1"/>
    <property type="molecule type" value="Genomic_DNA"/>
</dbReference>
<comment type="caution">
    <text evidence="1">The sequence shown here is derived from an EMBL/GenBank/DDBJ whole genome shotgun (WGS) entry which is preliminary data.</text>
</comment>
<dbReference type="Proteomes" id="UP001497700">
    <property type="component" value="Unassembled WGS sequence"/>
</dbReference>
<protein>
    <submittedName>
        <fullName evidence="1">Glycoside hydrolase family 2 protein</fullName>
    </submittedName>
</protein>
<keyword evidence="2" id="KW-1185">Reference proteome</keyword>
<gene>
    <name evidence="1" type="ORF">F4820DRAFT_454265</name>
</gene>